<dbReference type="Pfam" id="PF07500">
    <property type="entry name" value="TFIIS_M"/>
    <property type="match status" value="1"/>
</dbReference>
<dbReference type="PROSITE" id="PS51321">
    <property type="entry name" value="TFIIS_CENTRAL"/>
    <property type="match status" value="1"/>
</dbReference>
<evidence type="ECO:0000313" key="11">
    <source>
        <dbReference type="EMBL" id="OXV07308.1"/>
    </source>
</evidence>
<dbReference type="FunFam" id="1.10.472.30:FF:000003">
    <property type="entry name" value="Transcription elongation factor S-II"/>
    <property type="match status" value="1"/>
</dbReference>
<feature type="domain" description="TFIIS N-terminal" evidence="9">
    <location>
        <begin position="1"/>
        <end position="82"/>
    </location>
</feature>
<feature type="domain" description="TFIIS central" evidence="10">
    <location>
        <begin position="113"/>
        <end position="228"/>
    </location>
</feature>
<dbReference type="PIRSF" id="PIRSF006704">
    <property type="entry name" value="TF_IIS"/>
    <property type="match status" value="1"/>
</dbReference>
<dbReference type="InterPro" id="IPR001222">
    <property type="entry name" value="Znf_TFIIS"/>
</dbReference>
<evidence type="ECO:0000256" key="7">
    <source>
        <dbReference type="PROSITE-ProRule" id="PRU00649"/>
    </source>
</evidence>
<dbReference type="GO" id="GO:0006362">
    <property type="term" value="P:transcription elongation by RNA polymerase I"/>
    <property type="evidence" value="ECO:0007669"/>
    <property type="project" value="TreeGrafter"/>
</dbReference>
<dbReference type="Pfam" id="PF01096">
    <property type="entry name" value="Zn_ribbon_TFIIS"/>
    <property type="match status" value="1"/>
</dbReference>
<comment type="caution">
    <text evidence="11">The sequence shown here is derived from an EMBL/GenBank/DDBJ whole genome shotgun (WGS) entry which is preliminary data.</text>
</comment>
<dbReference type="SMART" id="SM00509">
    <property type="entry name" value="TFS2N"/>
    <property type="match status" value="1"/>
</dbReference>
<keyword evidence="5 7" id="KW-0539">Nucleus</keyword>
<dbReference type="Proteomes" id="UP000243515">
    <property type="component" value="Unassembled WGS sequence"/>
</dbReference>
<dbReference type="CDD" id="cd13749">
    <property type="entry name" value="Zn-ribbon_TFIIS"/>
    <property type="match status" value="1"/>
</dbReference>
<keyword evidence="12" id="KW-1185">Reference proteome</keyword>
<dbReference type="SMART" id="SM00440">
    <property type="entry name" value="ZnF_C2C2"/>
    <property type="match status" value="1"/>
</dbReference>
<dbReference type="Gene3D" id="1.20.930.10">
    <property type="entry name" value="Conserved domain common to transcription factors TFIIS, elongin A, CRSP70"/>
    <property type="match status" value="1"/>
</dbReference>
<dbReference type="PROSITE" id="PS51133">
    <property type="entry name" value="ZF_TFIIS_2"/>
    <property type="match status" value="1"/>
</dbReference>
<keyword evidence="2" id="KW-0479">Metal-binding</keyword>
<dbReference type="AlphaFoldDB" id="A0A232LTG9"/>
<dbReference type="InterPro" id="IPR035100">
    <property type="entry name" value="TF_IIS-typ"/>
</dbReference>
<dbReference type="EMBL" id="NPHW01004936">
    <property type="protein sequence ID" value="OXV07308.1"/>
    <property type="molecule type" value="Genomic_DNA"/>
</dbReference>
<sequence length="272" mass="30595">MDIEDVQQRANALVTAVTSNEPSTTIIGILEDLQKGVQPTADVLRSTHIGIIVNKLCRHGSPDVVNLSRKIVSTWRSQVHGQRKAGPRAQSVPPNKRTWKADGVDIENTLNNIRDSCIGLLYDGLCHDTTESPDVVLLKAIAVEAAAFRLYGSESKPEYRTKIRSLFQNMKHKSNPQLRMRVLSNEVTPDEFVRMSQDQLKSEERREADRKIEQENMNRAMVAQAEHSIIASLQCSKCDQRKVTYTEAQTRSADEPMTVFCTCLNCGNSWKQ</sequence>
<evidence type="ECO:0000259" key="9">
    <source>
        <dbReference type="PROSITE" id="PS51319"/>
    </source>
</evidence>
<gene>
    <name evidence="11" type="ORF">Egran_04927</name>
</gene>
<keyword evidence="3 6" id="KW-0863">Zinc-finger</keyword>
<dbReference type="PROSITE" id="PS51319">
    <property type="entry name" value="TFIIS_N"/>
    <property type="match status" value="1"/>
</dbReference>
<accession>A0A232LTG9</accession>
<dbReference type="Pfam" id="PF08711">
    <property type="entry name" value="Med26"/>
    <property type="match status" value="1"/>
</dbReference>
<evidence type="ECO:0000313" key="12">
    <source>
        <dbReference type="Proteomes" id="UP000243515"/>
    </source>
</evidence>
<evidence type="ECO:0000259" key="10">
    <source>
        <dbReference type="PROSITE" id="PS51321"/>
    </source>
</evidence>
<comment type="subcellular location">
    <subcellularLocation>
        <location evidence="1 7">Nucleus</location>
    </subcellularLocation>
</comment>
<protein>
    <recommendedName>
        <fullName evidence="13">Transcription elongation factor S-II</fullName>
    </recommendedName>
</protein>
<evidence type="ECO:0000259" key="8">
    <source>
        <dbReference type="PROSITE" id="PS51133"/>
    </source>
</evidence>
<keyword evidence="4" id="KW-0862">Zinc</keyword>
<dbReference type="GO" id="GO:0006368">
    <property type="term" value="P:transcription elongation by RNA polymerase II"/>
    <property type="evidence" value="ECO:0007669"/>
    <property type="project" value="TreeGrafter"/>
</dbReference>
<evidence type="ECO:0008006" key="13">
    <source>
        <dbReference type="Google" id="ProtNLM"/>
    </source>
</evidence>
<dbReference type="GO" id="GO:0031440">
    <property type="term" value="P:regulation of mRNA 3'-end processing"/>
    <property type="evidence" value="ECO:0007669"/>
    <property type="project" value="TreeGrafter"/>
</dbReference>
<dbReference type="InterPro" id="IPR003618">
    <property type="entry name" value="TFIIS_cen_dom"/>
</dbReference>
<organism evidence="11 12">
    <name type="scientific">Elaphomyces granulatus</name>
    <dbReference type="NCBI Taxonomy" id="519963"/>
    <lineage>
        <taxon>Eukaryota</taxon>
        <taxon>Fungi</taxon>
        <taxon>Dikarya</taxon>
        <taxon>Ascomycota</taxon>
        <taxon>Pezizomycotina</taxon>
        <taxon>Eurotiomycetes</taxon>
        <taxon>Eurotiomycetidae</taxon>
        <taxon>Eurotiales</taxon>
        <taxon>Elaphomycetaceae</taxon>
        <taxon>Elaphomyces</taxon>
    </lineage>
</organism>
<dbReference type="SMART" id="SM00510">
    <property type="entry name" value="TFS2M"/>
    <property type="match status" value="1"/>
</dbReference>
<evidence type="ECO:0000256" key="1">
    <source>
        <dbReference type="ARBA" id="ARBA00004123"/>
    </source>
</evidence>
<dbReference type="GO" id="GO:0008270">
    <property type="term" value="F:zinc ion binding"/>
    <property type="evidence" value="ECO:0007669"/>
    <property type="project" value="UniProtKB-KW"/>
</dbReference>
<feature type="domain" description="TFIIS-type" evidence="8">
    <location>
        <begin position="231"/>
        <end position="271"/>
    </location>
</feature>
<name>A0A232LTG9_9EURO</name>
<dbReference type="OrthoDB" id="44867at2759"/>
<evidence type="ECO:0000256" key="3">
    <source>
        <dbReference type="ARBA" id="ARBA00022771"/>
    </source>
</evidence>
<dbReference type="Gene3D" id="2.20.25.10">
    <property type="match status" value="1"/>
</dbReference>
<dbReference type="GO" id="GO:0005634">
    <property type="term" value="C:nucleus"/>
    <property type="evidence" value="ECO:0007669"/>
    <property type="project" value="UniProtKB-SubCell"/>
</dbReference>
<dbReference type="PROSITE" id="PS00466">
    <property type="entry name" value="ZF_TFIIS_1"/>
    <property type="match status" value="1"/>
</dbReference>
<dbReference type="SUPFAM" id="SSF46942">
    <property type="entry name" value="Elongation factor TFIIS domain 2"/>
    <property type="match status" value="1"/>
</dbReference>
<dbReference type="GO" id="GO:0000977">
    <property type="term" value="F:RNA polymerase II transcription regulatory region sequence-specific DNA binding"/>
    <property type="evidence" value="ECO:0007669"/>
    <property type="project" value="TreeGrafter"/>
</dbReference>
<dbReference type="PANTHER" id="PTHR11477:SF0">
    <property type="entry name" value="IP08861P-RELATED"/>
    <property type="match status" value="1"/>
</dbReference>
<dbReference type="InterPro" id="IPR035441">
    <property type="entry name" value="TFIIS/LEDGF_dom_sf"/>
</dbReference>
<dbReference type="PANTHER" id="PTHR11477">
    <property type="entry name" value="TRANSCRIPTION FACTOR S-II ZINC FINGER DOMAIN-CONTAINING PROTEIN"/>
    <property type="match status" value="1"/>
</dbReference>
<evidence type="ECO:0000256" key="2">
    <source>
        <dbReference type="ARBA" id="ARBA00022723"/>
    </source>
</evidence>
<dbReference type="Gene3D" id="1.10.472.30">
    <property type="entry name" value="Transcription elongation factor S-II, central domain"/>
    <property type="match status" value="1"/>
</dbReference>
<reference evidence="11 12" key="1">
    <citation type="journal article" date="2015" name="Environ. Microbiol.">
        <title>Metagenome sequence of Elaphomyces granulatus from sporocarp tissue reveals Ascomycota ectomycorrhizal fingerprints of genome expansion and a Proteobacteria-rich microbiome.</title>
        <authorList>
            <person name="Quandt C.A."/>
            <person name="Kohler A."/>
            <person name="Hesse C.N."/>
            <person name="Sharpton T.J."/>
            <person name="Martin F."/>
            <person name="Spatafora J.W."/>
        </authorList>
    </citation>
    <scope>NUCLEOTIDE SEQUENCE [LARGE SCALE GENOMIC DNA]</scope>
    <source>
        <strain evidence="11 12">OSC145934</strain>
    </source>
</reference>
<evidence type="ECO:0000256" key="4">
    <source>
        <dbReference type="ARBA" id="ARBA00022833"/>
    </source>
</evidence>
<dbReference type="InterPro" id="IPR017923">
    <property type="entry name" value="TFIIS_N"/>
</dbReference>
<dbReference type="SUPFAM" id="SSF47676">
    <property type="entry name" value="Conserved domain common to transcription factors TFIIS, elongin A, CRSP70"/>
    <property type="match status" value="1"/>
</dbReference>
<evidence type="ECO:0000256" key="5">
    <source>
        <dbReference type="ARBA" id="ARBA00023242"/>
    </source>
</evidence>
<dbReference type="GO" id="GO:0001139">
    <property type="term" value="F:RNA polymerase II complex recruiting activity"/>
    <property type="evidence" value="ECO:0007669"/>
    <property type="project" value="TreeGrafter"/>
</dbReference>
<dbReference type="SUPFAM" id="SSF57783">
    <property type="entry name" value="Zinc beta-ribbon"/>
    <property type="match status" value="1"/>
</dbReference>
<evidence type="ECO:0000256" key="6">
    <source>
        <dbReference type="PROSITE-ProRule" id="PRU00472"/>
    </source>
</evidence>
<dbReference type="InterPro" id="IPR003617">
    <property type="entry name" value="TFIIS/CRSP70_N_sub"/>
</dbReference>
<proteinExistence type="predicted"/>
<dbReference type="GO" id="GO:0031564">
    <property type="term" value="P:transcription antitermination"/>
    <property type="evidence" value="ECO:0007669"/>
    <property type="project" value="TreeGrafter"/>
</dbReference>
<dbReference type="InterPro" id="IPR036575">
    <property type="entry name" value="TFIIS_cen_dom_sf"/>
</dbReference>